<dbReference type="InterPro" id="IPR000335">
    <property type="entry name" value="Bleomycin-R"/>
</dbReference>
<comment type="similarity">
    <text evidence="1">Belongs to the bleomycin resistance protein family.</text>
</comment>
<gene>
    <name evidence="6" type="ORF">D4L85_02980</name>
</gene>
<dbReference type="InterPro" id="IPR029068">
    <property type="entry name" value="Glyas_Bleomycin-R_OHBP_Dase"/>
</dbReference>
<sequence>MTILKAHTMNIIPSMRCSDMKRSLDFYTTVLDFKHHGTWPDTGSPSYSILSREGAELHLSSYSGDGTFGNVACILIQNIDQLFQQYVARGLNAKAKRDSPVHQGPTDQTWGTREFYVDDPDGNTLRFVQR</sequence>
<dbReference type="InterPro" id="IPR004360">
    <property type="entry name" value="Glyas_Fos-R_dOase_dom"/>
</dbReference>
<evidence type="ECO:0000256" key="1">
    <source>
        <dbReference type="ARBA" id="ARBA00011051"/>
    </source>
</evidence>
<evidence type="ECO:0000313" key="7">
    <source>
        <dbReference type="Proteomes" id="UP000266183"/>
    </source>
</evidence>
<dbReference type="GO" id="GO:0046677">
    <property type="term" value="P:response to antibiotic"/>
    <property type="evidence" value="ECO:0007669"/>
    <property type="project" value="UniProtKB-KW"/>
</dbReference>
<name>A0A385SGM3_9BACT</name>
<dbReference type="CDD" id="cd08349">
    <property type="entry name" value="BLMA_like"/>
    <property type="match status" value="1"/>
</dbReference>
<evidence type="ECO:0000256" key="4">
    <source>
        <dbReference type="SAM" id="MobiDB-lite"/>
    </source>
</evidence>
<keyword evidence="3" id="KW-0046">Antibiotic resistance</keyword>
<dbReference type="Gene3D" id="3.10.180.10">
    <property type="entry name" value="2,3-Dihydroxybiphenyl 1,2-Dioxygenase, domain 1"/>
    <property type="match status" value="1"/>
</dbReference>
<dbReference type="KEGG" id="chk:D4L85_02980"/>
<evidence type="ECO:0000313" key="6">
    <source>
        <dbReference type="EMBL" id="AYB29611.1"/>
    </source>
</evidence>
<dbReference type="Pfam" id="PF00903">
    <property type="entry name" value="Glyoxalase"/>
    <property type="match status" value="1"/>
</dbReference>
<dbReference type="SUPFAM" id="SSF54593">
    <property type="entry name" value="Glyoxalase/Bleomycin resistance protein/Dihydroxybiphenyl dioxygenase"/>
    <property type="match status" value="1"/>
</dbReference>
<evidence type="ECO:0000256" key="2">
    <source>
        <dbReference type="ARBA" id="ARBA00021572"/>
    </source>
</evidence>
<dbReference type="EMBL" id="CP032382">
    <property type="protein sequence ID" value="AYB29611.1"/>
    <property type="molecule type" value="Genomic_DNA"/>
</dbReference>
<keyword evidence="7" id="KW-1185">Reference proteome</keyword>
<feature type="domain" description="VOC" evidence="5">
    <location>
        <begin position="8"/>
        <end position="130"/>
    </location>
</feature>
<dbReference type="PROSITE" id="PS51819">
    <property type="entry name" value="VOC"/>
    <property type="match status" value="1"/>
</dbReference>
<evidence type="ECO:0000259" key="5">
    <source>
        <dbReference type="PROSITE" id="PS51819"/>
    </source>
</evidence>
<proteinExistence type="inferred from homology"/>
<feature type="region of interest" description="Disordered" evidence="4">
    <location>
        <begin position="94"/>
        <end position="115"/>
    </location>
</feature>
<accession>A0A385SGM3</accession>
<dbReference type="AlphaFoldDB" id="A0A385SGM3"/>
<dbReference type="Proteomes" id="UP000266183">
    <property type="component" value="Chromosome"/>
</dbReference>
<protein>
    <recommendedName>
        <fullName evidence="2">Bleomycin resistance protein</fullName>
    </recommendedName>
</protein>
<reference evidence="7" key="1">
    <citation type="submission" date="2018-09" db="EMBL/GenBank/DDBJ databases">
        <title>Chryseolinea sp. KIS68-18 isolated from soil.</title>
        <authorList>
            <person name="Weon H.-Y."/>
            <person name="Kwon S.-W."/>
            <person name="Lee S.A."/>
        </authorList>
    </citation>
    <scope>NUCLEOTIDE SEQUENCE [LARGE SCALE GENOMIC DNA]</scope>
    <source>
        <strain evidence="7">KIS68-18</strain>
    </source>
</reference>
<evidence type="ECO:0000256" key="3">
    <source>
        <dbReference type="ARBA" id="ARBA00023251"/>
    </source>
</evidence>
<organism evidence="6 7">
    <name type="scientific">Chryseolinea soli</name>
    <dbReference type="NCBI Taxonomy" id="2321403"/>
    <lineage>
        <taxon>Bacteria</taxon>
        <taxon>Pseudomonadati</taxon>
        <taxon>Bacteroidota</taxon>
        <taxon>Cytophagia</taxon>
        <taxon>Cytophagales</taxon>
        <taxon>Fulvivirgaceae</taxon>
        <taxon>Chryseolinea</taxon>
    </lineage>
</organism>
<dbReference type="InterPro" id="IPR037523">
    <property type="entry name" value="VOC_core"/>
</dbReference>